<organism evidence="1 2">
    <name type="scientific">Rhodococcus phage Trina</name>
    <dbReference type="NCBI Taxonomy" id="2027905"/>
    <lineage>
        <taxon>Viruses</taxon>
        <taxon>Duplodnaviria</taxon>
        <taxon>Heunggongvirae</taxon>
        <taxon>Uroviricota</taxon>
        <taxon>Caudoviricetes</taxon>
        <taxon>Trinavirus</taxon>
        <taxon>Trinavirus trina</taxon>
    </lineage>
</organism>
<dbReference type="SUPFAM" id="SSF56563">
    <property type="entry name" value="Major capsid protein gp5"/>
    <property type="match status" value="1"/>
</dbReference>
<evidence type="ECO:0000313" key="2">
    <source>
        <dbReference type="Proteomes" id="UP000231419"/>
    </source>
</evidence>
<accession>A0A2D1A412</accession>
<reference evidence="2" key="1">
    <citation type="submission" date="2017-08" db="EMBL/GenBank/DDBJ databases">
        <authorList>
            <person name="de Groot N.N."/>
        </authorList>
    </citation>
    <scope>NUCLEOTIDE SEQUENCE [LARGE SCALE GENOMIC DNA]</scope>
</reference>
<dbReference type="EMBL" id="MF668286">
    <property type="protein sequence ID" value="ASZ74886.1"/>
    <property type="molecule type" value="Genomic_DNA"/>
</dbReference>
<evidence type="ECO:0000313" key="1">
    <source>
        <dbReference type="EMBL" id="ASZ74886.1"/>
    </source>
</evidence>
<gene>
    <name evidence="1" type="ORF">SEA_TRINA_72</name>
</gene>
<dbReference type="Proteomes" id="UP000231419">
    <property type="component" value="Segment"/>
</dbReference>
<sequence length="333" mass="36969">MSNNEMLEKVITTMGIAADGNGFLSVDQAKSFIDFIWDGRVLFNDAQKIVMTAPEKEWYAAAVGARIVRKATEAVDTGENASAQFTRVSLRTTKVRLDWEISTESLEDNIEGRGLDDHLAQLFGHQFGQDIEELSIHGDDTSSDKLLKTFDGWHKLALEGGRVVTHAGAGALGRQDFNKALKEMPRKYLSRKSDFKFYGPTSLVNDYLFSQSEIGIVPNEIIANTLRQSPVTSGAAGWSTNWPFGVELIEVPMFDAQFNQVNAATGTSGADDTSFIELTTPKNRIIGIQRDIQVGKEYKIKKDAIEYTMYLRFAIAWQNLDAVVTVDNIPVQD</sequence>
<protein>
    <submittedName>
        <fullName evidence="1">Major capsid protein</fullName>
    </submittedName>
</protein>
<proteinExistence type="predicted"/>
<keyword evidence="2" id="KW-1185">Reference proteome</keyword>
<dbReference type="OrthoDB" id="3928at10239"/>
<name>A0A2D1A412_9CAUD</name>